<gene>
    <name evidence="2" type="ORF">DCC81_06390</name>
</gene>
<evidence type="ECO:0000313" key="2">
    <source>
        <dbReference type="EMBL" id="PUZ29853.1"/>
    </source>
</evidence>
<dbReference type="PROSITE" id="PS51729">
    <property type="entry name" value="GNAT_YJDJ"/>
    <property type="match status" value="1"/>
</dbReference>
<name>A0A2T7BQB1_9BACT</name>
<proteinExistence type="predicted"/>
<organism evidence="2 3">
    <name type="scientific">Chitinophaga parva</name>
    <dbReference type="NCBI Taxonomy" id="2169414"/>
    <lineage>
        <taxon>Bacteria</taxon>
        <taxon>Pseudomonadati</taxon>
        <taxon>Bacteroidota</taxon>
        <taxon>Chitinophagia</taxon>
        <taxon>Chitinophagales</taxon>
        <taxon>Chitinophagaceae</taxon>
        <taxon>Chitinophaga</taxon>
    </lineage>
</organism>
<dbReference type="PANTHER" id="PTHR31435:SF9">
    <property type="entry name" value="PROTEIN NATD1"/>
    <property type="match status" value="1"/>
</dbReference>
<dbReference type="InterPro" id="IPR016181">
    <property type="entry name" value="Acyl_CoA_acyltransferase"/>
</dbReference>
<dbReference type="GO" id="GO:0016740">
    <property type="term" value="F:transferase activity"/>
    <property type="evidence" value="ECO:0007669"/>
    <property type="project" value="UniProtKB-KW"/>
</dbReference>
<feature type="domain" description="N-acetyltransferase" evidence="1">
    <location>
        <begin position="9"/>
        <end position="94"/>
    </location>
</feature>
<dbReference type="SUPFAM" id="SSF55729">
    <property type="entry name" value="Acyl-CoA N-acyltransferases (Nat)"/>
    <property type="match status" value="1"/>
</dbReference>
<dbReference type="Pfam" id="PF14542">
    <property type="entry name" value="Acetyltransf_CG"/>
    <property type="match status" value="1"/>
</dbReference>
<dbReference type="InterPro" id="IPR031165">
    <property type="entry name" value="GNAT_YJDJ"/>
</dbReference>
<dbReference type="Proteomes" id="UP000244450">
    <property type="component" value="Unassembled WGS sequence"/>
</dbReference>
<accession>A0A2T7BQB1</accession>
<evidence type="ECO:0000259" key="1">
    <source>
        <dbReference type="PROSITE" id="PS51729"/>
    </source>
</evidence>
<dbReference type="PANTHER" id="PTHR31435">
    <property type="entry name" value="PROTEIN NATD1"/>
    <property type="match status" value="1"/>
</dbReference>
<protein>
    <submittedName>
        <fullName evidence="2">N-acetyltransferase</fullName>
    </submittedName>
</protein>
<keyword evidence="2" id="KW-0808">Transferase</keyword>
<sequence>MKEIPHQVTNNEKNMRFEVAENGEVAHLDYRMYKGDIALMHTEVPPALEGQGVASALAKYAFAYAAEHKLPVMVYCPYVAAFIKRHPEYQAQVDSRYTH</sequence>
<evidence type="ECO:0000313" key="3">
    <source>
        <dbReference type="Proteomes" id="UP000244450"/>
    </source>
</evidence>
<dbReference type="OrthoDB" id="1120671at2"/>
<dbReference type="AlphaFoldDB" id="A0A2T7BQB1"/>
<comment type="caution">
    <text evidence="2">The sequence shown here is derived from an EMBL/GenBank/DDBJ whole genome shotgun (WGS) entry which is preliminary data.</text>
</comment>
<reference evidence="2 3" key="1">
    <citation type="submission" date="2018-04" db="EMBL/GenBank/DDBJ databases">
        <title>Chitinophaga fuyangensis sp. nov., isolated from soil in a chemical factory.</title>
        <authorList>
            <person name="Chen K."/>
        </authorList>
    </citation>
    <scope>NUCLEOTIDE SEQUENCE [LARGE SCALE GENOMIC DNA]</scope>
    <source>
        <strain evidence="2 3">LY-1</strain>
    </source>
</reference>
<dbReference type="EMBL" id="QCYK01000001">
    <property type="protein sequence ID" value="PUZ29853.1"/>
    <property type="molecule type" value="Genomic_DNA"/>
</dbReference>
<dbReference type="RefSeq" id="WP_108686490.1">
    <property type="nucleotide sequence ID" value="NZ_QCYK01000001.1"/>
</dbReference>
<keyword evidence="3" id="KW-1185">Reference proteome</keyword>
<dbReference type="Gene3D" id="3.40.630.30">
    <property type="match status" value="1"/>
</dbReference>
<dbReference type="InterPro" id="IPR045057">
    <property type="entry name" value="Gcn5-rel_NAT"/>
</dbReference>